<dbReference type="InterPro" id="IPR017896">
    <property type="entry name" value="4Fe4S_Fe-S-bd"/>
</dbReference>
<keyword evidence="7" id="KW-0472">Membrane</keyword>
<dbReference type="PROSITE" id="PS51379">
    <property type="entry name" value="4FE4S_FER_2"/>
    <property type="match status" value="2"/>
</dbReference>
<evidence type="ECO:0000313" key="10">
    <source>
        <dbReference type="Proteomes" id="UP000182192"/>
    </source>
</evidence>
<dbReference type="PROSITE" id="PS00198">
    <property type="entry name" value="4FE4S_FER_1"/>
    <property type="match status" value="1"/>
</dbReference>
<reference evidence="9 10" key="1">
    <citation type="submission" date="2016-10" db="EMBL/GenBank/DDBJ databases">
        <authorList>
            <person name="de Groot N.N."/>
        </authorList>
    </citation>
    <scope>NUCLEOTIDE SEQUENCE [LARGE SCALE GENOMIC DNA]</scope>
    <source>
        <strain evidence="9 10">AR67</strain>
    </source>
</reference>
<evidence type="ECO:0000256" key="7">
    <source>
        <dbReference type="SAM" id="Phobius"/>
    </source>
</evidence>
<feature type="transmembrane region" description="Helical" evidence="7">
    <location>
        <begin position="50"/>
        <end position="73"/>
    </location>
</feature>
<feature type="transmembrane region" description="Helical" evidence="7">
    <location>
        <begin position="7"/>
        <end position="30"/>
    </location>
</feature>
<evidence type="ECO:0000256" key="5">
    <source>
        <dbReference type="ARBA" id="ARBA00023004"/>
    </source>
</evidence>
<dbReference type="PANTHER" id="PTHR30176:SF3">
    <property type="entry name" value="FERREDOXIN-TYPE PROTEIN NAPH"/>
    <property type="match status" value="1"/>
</dbReference>
<evidence type="ECO:0000256" key="2">
    <source>
        <dbReference type="ARBA" id="ARBA00022485"/>
    </source>
</evidence>
<proteinExistence type="predicted"/>
<dbReference type="InterPro" id="IPR051684">
    <property type="entry name" value="Electron_Trans/Redox"/>
</dbReference>
<dbReference type="RefSeq" id="WP_074961274.1">
    <property type="nucleotide sequence ID" value="NZ_FOKQ01000014.1"/>
</dbReference>
<feature type="transmembrane region" description="Helical" evidence="7">
    <location>
        <begin position="169"/>
        <end position="197"/>
    </location>
</feature>
<keyword evidence="2" id="KW-0004">4Fe-4S</keyword>
<keyword evidence="4" id="KW-0249">Electron transport</keyword>
<evidence type="ECO:0000256" key="1">
    <source>
        <dbReference type="ARBA" id="ARBA00022448"/>
    </source>
</evidence>
<feature type="transmembrane region" description="Helical" evidence="7">
    <location>
        <begin position="106"/>
        <end position="128"/>
    </location>
</feature>
<sequence length="386" mass="43129">MKTRKMIILTAVSCIVLGTLAYFAFVFPFYEFEVNDYETSLDKILSVEYLKTLAPLLIIIGLSAVGIIMTVWLRKLMLKKDKNYSRFAGRKSSSKAPKQKPVPFMIIRWAVMIVFGFMMIWGGLIFGLKMSSISIPILSCPWNTEQMTESSCYYLSHLNELFELPIKSILLFVGSTLLCIILLGRAICGFLCPMGLIQDIMDKIRRKTKTDGISANEKLYSALTPIKWAMVTVFIGLCFVGGNFCNFCPAVAVSPILAGMSTSLYVSGFIMIFVLIGGFFKRRLFCNICPVGYIVGLFHKVSLFRIKKDCTACTECGACYEACPMGIKQIYTERGKIDVTDTNCIMCGECIKCCPEDKALTLTCAGVKLYTSSRKDIMSGYKTDKK</sequence>
<evidence type="ECO:0000256" key="3">
    <source>
        <dbReference type="ARBA" id="ARBA00022723"/>
    </source>
</evidence>
<dbReference type="Pfam" id="PF13187">
    <property type="entry name" value="Fer4_9"/>
    <property type="match status" value="1"/>
</dbReference>
<dbReference type="GO" id="GO:0046872">
    <property type="term" value="F:metal ion binding"/>
    <property type="evidence" value="ECO:0007669"/>
    <property type="project" value="UniProtKB-KW"/>
</dbReference>
<dbReference type="GO" id="GO:0005886">
    <property type="term" value="C:plasma membrane"/>
    <property type="evidence" value="ECO:0007669"/>
    <property type="project" value="TreeGrafter"/>
</dbReference>
<dbReference type="Proteomes" id="UP000182192">
    <property type="component" value="Unassembled WGS sequence"/>
</dbReference>
<evidence type="ECO:0000256" key="6">
    <source>
        <dbReference type="ARBA" id="ARBA00023014"/>
    </source>
</evidence>
<dbReference type="Gene3D" id="3.30.70.20">
    <property type="match status" value="1"/>
</dbReference>
<gene>
    <name evidence="9" type="ORF">SAMN02910406_01841</name>
</gene>
<dbReference type="GO" id="GO:0051539">
    <property type="term" value="F:4 iron, 4 sulfur cluster binding"/>
    <property type="evidence" value="ECO:0007669"/>
    <property type="project" value="UniProtKB-KW"/>
</dbReference>
<organism evidence="9 10">
    <name type="scientific">Ruminococcus albus</name>
    <dbReference type="NCBI Taxonomy" id="1264"/>
    <lineage>
        <taxon>Bacteria</taxon>
        <taxon>Bacillati</taxon>
        <taxon>Bacillota</taxon>
        <taxon>Clostridia</taxon>
        <taxon>Eubacteriales</taxon>
        <taxon>Oscillospiraceae</taxon>
        <taxon>Ruminococcus</taxon>
    </lineage>
</organism>
<keyword evidence="7" id="KW-1133">Transmembrane helix</keyword>
<dbReference type="SUPFAM" id="SSF54862">
    <property type="entry name" value="4Fe-4S ferredoxins"/>
    <property type="match status" value="1"/>
</dbReference>
<keyword evidence="7" id="KW-0812">Transmembrane</keyword>
<evidence type="ECO:0000256" key="4">
    <source>
        <dbReference type="ARBA" id="ARBA00022982"/>
    </source>
</evidence>
<dbReference type="PANTHER" id="PTHR30176">
    <property type="entry name" value="FERREDOXIN-TYPE PROTEIN NAPH"/>
    <property type="match status" value="1"/>
</dbReference>
<dbReference type="Pfam" id="PF12801">
    <property type="entry name" value="Fer4_5"/>
    <property type="match status" value="2"/>
</dbReference>
<feature type="transmembrane region" description="Helical" evidence="7">
    <location>
        <begin position="264"/>
        <end position="280"/>
    </location>
</feature>
<feature type="domain" description="4Fe-4S ferredoxin-type" evidence="8">
    <location>
        <begin position="304"/>
        <end position="333"/>
    </location>
</feature>
<keyword evidence="1" id="KW-0813">Transport</keyword>
<dbReference type="EMBL" id="FOKQ01000014">
    <property type="protein sequence ID" value="SFC50980.1"/>
    <property type="molecule type" value="Genomic_DNA"/>
</dbReference>
<name>A0A1I1K029_RUMAL</name>
<keyword evidence="6" id="KW-0411">Iron-sulfur</keyword>
<protein>
    <submittedName>
        <fullName evidence="9">4Fe-4S binding domain-containing protein</fullName>
    </submittedName>
</protein>
<feature type="transmembrane region" description="Helical" evidence="7">
    <location>
        <begin position="228"/>
        <end position="252"/>
    </location>
</feature>
<keyword evidence="5" id="KW-0408">Iron</keyword>
<evidence type="ECO:0000259" key="8">
    <source>
        <dbReference type="PROSITE" id="PS51379"/>
    </source>
</evidence>
<evidence type="ECO:0000313" key="9">
    <source>
        <dbReference type="EMBL" id="SFC50980.1"/>
    </source>
</evidence>
<feature type="domain" description="4Fe-4S ferredoxin-type" evidence="8">
    <location>
        <begin position="335"/>
        <end position="365"/>
    </location>
</feature>
<keyword evidence="3" id="KW-0479">Metal-binding</keyword>
<dbReference type="AlphaFoldDB" id="A0A1I1K029"/>
<dbReference type="OrthoDB" id="9806398at2"/>
<dbReference type="InterPro" id="IPR017900">
    <property type="entry name" value="4Fe4S_Fe_S_CS"/>
</dbReference>
<accession>A0A1I1K029</accession>